<evidence type="ECO:0000313" key="3">
    <source>
        <dbReference type="Proteomes" id="UP000561066"/>
    </source>
</evidence>
<dbReference type="RefSeq" id="WP_182943667.1">
    <property type="nucleotide sequence ID" value="NZ_JABEQH010000012.1"/>
</dbReference>
<accession>A0A7W4J7V9</accession>
<evidence type="ECO:0000313" key="2">
    <source>
        <dbReference type="EMBL" id="MBB2176320.1"/>
    </source>
</evidence>
<protein>
    <recommendedName>
        <fullName evidence="4">DUF1515 domain-containing protein</fullName>
    </recommendedName>
</protein>
<sequence>MSAAPARQDEHRPEPVALDPVEASEALRDHGLRIGRLEAGQQGLMVKLAEISAEGRTRGEHQDRRADRDSQQTQQAIAGLRSEMRATLAETTAPLNEAQRTLIRQSEQIAGGIKVIRNMGLGIGGVVSALLGFQPFVDWIGHVLRLGGR</sequence>
<reference evidence="2 3" key="1">
    <citation type="submission" date="2020-04" db="EMBL/GenBank/DDBJ databases">
        <title>Description of novel Gluconacetobacter.</title>
        <authorList>
            <person name="Sombolestani A."/>
        </authorList>
    </citation>
    <scope>NUCLEOTIDE SEQUENCE [LARGE SCALE GENOMIC DNA]</scope>
    <source>
        <strain evidence="2 3">LMG 21312</strain>
    </source>
</reference>
<name>A0A7W4J7V9_9PROT</name>
<feature type="region of interest" description="Disordered" evidence="1">
    <location>
        <begin position="1"/>
        <end position="23"/>
    </location>
</feature>
<gene>
    <name evidence="2" type="ORF">HLH21_10310</name>
</gene>
<keyword evidence="3" id="KW-1185">Reference proteome</keyword>
<evidence type="ECO:0008006" key="4">
    <source>
        <dbReference type="Google" id="ProtNLM"/>
    </source>
</evidence>
<organism evidence="2 3">
    <name type="scientific">Gluconacetobacter johannae</name>
    <dbReference type="NCBI Taxonomy" id="112140"/>
    <lineage>
        <taxon>Bacteria</taxon>
        <taxon>Pseudomonadati</taxon>
        <taxon>Pseudomonadota</taxon>
        <taxon>Alphaproteobacteria</taxon>
        <taxon>Acetobacterales</taxon>
        <taxon>Acetobacteraceae</taxon>
        <taxon>Gluconacetobacter</taxon>
    </lineage>
</organism>
<dbReference type="Proteomes" id="UP000561066">
    <property type="component" value="Unassembled WGS sequence"/>
</dbReference>
<feature type="region of interest" description="Disordered" evidence="1">
    <location>
        <begin position="48"/>
        <end position="76"/>
    </location>
</feature>
<feature type="compositionally biased region" description="Basic and acidic residues" evidence="1">
    <location>
        <begin position="53"/>
        <end position="70"/>
    </location>
</feature>
<proteinExistence type="predicted"/>
<dbReference type="AlphaFoldDB" id="A0A7W4J7V9"/>
<evidence type="ECO:0000256" key="1">
    <source>
        <dbReference type="SAM" id="MobiDB-lite"/>
    </source>
</evidence>
<comment type="caution">
    <text evidence="2">The sequence shown here is derived from an EMBL/GenBank/DDBJ whole genome shotgun (WGS) entry which is preliminary data.</text>
</comment>
<dbReference type="EMBL" id="JABEQH010000012">
    <property type="protein sequence ID" value="MBB2176320.1"/>
    <property type="molecule type" value="Genomic_DNA"/>
</dbReference>